<keyword evidence="3" id="KW-1185">Reference proteome</keyword>
<dbReference type="Pfam" id="PF11730">
    <property type="entry name" value="DUF3297"/>
    <property type="match status" value="1"/>
</dbReference>
<evidence type="ECO:0000313" key="3">
    <source>
        <dbReference type="Proteomes" id="UP000254978"/>
    </source>
</evidence>
<organism evidence="2 3">
    <name type="scientific">Mycolicibacterium tokaiense</name>
    <dbReference type="NCBI Taxonomy" id="39695"/>
    <lineage>
        <taxon>Bacteria</taxon>
        <taxon>Bacillati</taxon>
        <taxon>Actinomycetota</taxon>
        <taxon>Actinomycetes</taxon>
        <taxon>Mycobacteriales</taxon>
        <taxon>Mycobacteriaceae</taxon>
        <taxon>Mycolicibacterium</taxon>
    </lineage>
</organism>
<evidence type="ECO:0000256" key="1">
    <source>
        <dbReference type="SAM" id="MobiDB-lite"/>
    </source>
</evidence>
<dbReference type="AlphaFoldDB" id="A0A378T9E5"/>
<protein>
    <submittedName>
        <fullName evidence="2">Protein of uncharacterized function (DUF3297)</fullName>
    </submittedName>
</protein>
<feature type="region of interest" description="Disordered" evidence="1">
    <location>
        <begin position="1"/>
        <end position="40"/>
    </location>
</feature>
<name>A0A378T9E5_9MYCO</name>
<proteinExistence type="predicted"/>
<dbReference type="EMBL" id="UGQT01000001">
    <property type="protein sequence ID" value="STZ57458.1"/>
    <property type="molecule type" value="Genomic_DNA"/>
</dbReference>
<reference evidence="2 3" key="1">
    <citation type="submission" date="2018-06" db="EMBL/GenBank/DDBJ databases">
        <authorList>
            <consortium name="Pathogen Informatics"/>
            <person name="Doyle S."/>
        </authorList>
    </citation>
    <scope>NUCLEOTIDE SEQUENCE [LARGE SCALE GENOMIC DNA]</scope>
    <source>
        <strain evidence="2 3">NCTC10821</strain>
    </source>
</reference>
<gene>
    <name evidence="2" type="ORF">NCTC10821_00958</name>
</gene>
<dbReference type="Proteomes" id="UP000254978">
    <property type="component" value="Unassembled WGS sequence"/>
</dbReference>
<sequence>MPGRGRVSSLEINSTLQSTKAIMSEEQSTDVPPKHLSIDPRSDFYNEEALLRDVGIRFNGVETTHVHEYDVDEGWVRVEIPTAKDRRGNPMVIKRSGTVEPYFRSAEPAAE</sequence>
<accession>A0A378T9E5</accession>
<dbReference type="InterPro" id="IPR021724">
    <property type="entry name" value="DUF3297"/>
</dbReference>
<feature type="compositionally biased region" description="Polar residues" evidence="1">
    <location>
        <begin position="10"/>
        <end position="30"/>
    </location>
</feature>
<evidence type="ECO:0000313" key="2">
    <source>
        <dbReference type="EMBL" id="STZ57458.1"/>
    </source>
</evidence>